<dbReference type="AlphaFoldDB" id="A0A1U7HNP7"/>
<evidence type="ECO:0000256" key="3">
    <source>
        <dbReference type="ARBA" id="ARBA00022692"/>
    </source>
</evidence>
<keyword evidence="5 6" id="KW-0472">Membrane</keyword>
<keyword evidence="9" id="KW-1185">Reference proteome</keyword>
<sequence>MADKEISKNLSRIRDHLANERTYLAWMRTAIALMGFGILIMRLRYLLPPELHGQGGWKLGLIFALVGLLTVFLSTKHYFAILKTIEENTYQPTQRLIILFSLAVTLLGLGVLYFFFSAPGTSFHLSDNFPDQLSSDRTGGNY</sequence>
<proteinExistence type="predicted"/>
<evidence type="ECO:0000259" key="7">
    <source>
        <dbReference type="Pfam" id="PF02656"/>
    </source>
</evidence>
<dbReference type="InterPro" id="IPR052053">
    <property type="entry name" value="IM_YidH-like"/>
</dbReference>
<organism evidence="8 9">
    <name type="scientific">Hydrococcus rivularis NIES-593</name>
    <dbReference type="NCBI Taxonomy" id="1921803"/>
    <lineage>
        <taxon>Bacteria</taxon>
        <taxon>Bacillati</taxon>
        <taxon>Cyanobacteriota</taxon>
        <taxon>Cyanophyceae</taxon>
        <taxon>Pleurocapsales</taxon>
        <taxon>Hydrococcaceae</taxon>
        <taxon>Hydrococcus</taxon>
    </lineage>
</organism>
<reference evidence="8 9" key="1">
    <citation type="submission" date="2016-11" db="EMBL/GenBank/DDBJ databases">
        <title>Draft Genome Sequences of Nine Cyanobacterial Strains from Diverse Habitats.</title>
        <authorList>
            <person name="Zhu T."/>
            <person name="Hou S."/>
            <person name="Lu X."/>
            <person name="Hess W.R."/>
        </authorList>
    </citation>
    <scope>NUCLEOTIDE SEQUENCE [LARGE SCALE GENOMIC DNA]</scope>
    <source>
        <strain evidence="8 9">NIES-593</strain>
    </source>
</reference>
<comment type="caution">
    <text evidence="8">The sequence shown here is derived from an EMBL/GenBank/DDBJ whole genome shotgun (WGS) entry which is preliminary data.</text>
</comment>
<name>A0A1U7HNP7_9CYAN</name>
<evidence type="ECO:0000256" key="6">
    <source>
        <dbReference type="SAM" id="Phobius"/>
    </source>
</evidence>
<dbReference type="InterPro" id="IPR003807">
    <property type="entry name" value="DUF202"/>
</dbReference>
<feature type="transmembrane region" description="Helical" evidence="6">
    <location>
        <begin position="21"/>
        <end position="43"/>
    </location>
</feature>
<dbReference type="STRING" id="1921803.NIES593_05040"/>
<evidence type="ECO:0000256" key="2">
    <source>
        <dbReference type="ARBA" id="ARBA00022475"/>
    </source>
</evidence>
<evidence type="ECO:0000256" key="5">
    <source>
        <dbReference type="ARBA" id="ARBA00023136"/>
    </source>
</evidence>
<evidence type="ECO:0000313" key="8">
    <source>
        <dbReference type="EMBL" id="OKH25135.1"/>
    </source>
</evidence>
<evidence type="ECO:0000256" key="4">
    <source>
        <dbReference type="ARBA" id="ARBA00022989"/>
    </source>
</evidence>
<evidence type="ECO:0000313" key="9">
    <source>
        <dbReference type="Proteomes" id="UP000186868"/>
    </source>
</evidence>
<dbReference type="PANTHER" id="PTHR34187">
    <property type="entry name" value="FGR18P"/>
    <property type="match status" value="1"/>
</dbReference>
<dbReference type="PANTHER" id="PTHR34187:SF2">
    <property type="entry name" value="DUF202 DOMAIN-CONTAINING PROTEIN"/>
    <property type="match status" value="1"/>
</dbReference>
<keyword evidence="4 6" id="KW-1133">Transmembrane helix</keyword>
<dbReference type="Pfam" id="PF02656">
    <property type="entry name" value="DUF202"/>
    <property type="match status" value="1"/>
</dbReference>
<protein>
    <recommendedName>
        <fullName evidence="7">DUF202 domain-containing protein</fullName>
    </recommendedName>
</protein>
<gene>
    <name evidence="8" type="ORF">NIES593_05040</name>
</gene>
<keyword evidence="2" id="KW-1003">Cell membrane</keyword>
<dbReference type="EMBL" id="MRCB01000004">
    <property type="protein sequence ID" value="OKH25135.1"/>
    <property type="molecule type" value="Genomic_DNA"/>
</dbReference>
<evidence type="ECO:0000256" key="1">
    <source>
        <dbReference type="ARBA" id="ARBA00004651"/>
    </source>
</evidence>
<dbReference type="RefSeq" id="WP_073598548.1">
    <property type="nucleotide sequence ID" value="NZ_MRCB01000004.1"/>
</dbReference>
<feature type="transmembrane region" description="Helical" evidence="6">
    <location>
        <begin position="96"/>
        <end position="116"/>
    </location>
</feature>
<accession>A0A1U7HNP7</accession>
<dbReference type="Proteomes" id="UP000186868">
    <property type="component" value="Unassembled WGS sequence"/>
</dbReference>
<keyword evidence="3 6" id="KW-0812">Transmembrane</keyword>
<feature type="transmembrane region" description="Helical" evidence="6">
    <location>
        <begin position="55"/>
        <end position="75"/>
    </location>
</feature>
<comment type="subcellular location">
    <subcellularLocation>
        <location evidence="1">Cell membrane</location>
        <topology evidence="1">Multi-pass membrane protein</topology>
    </subcellularLocation>
</comment>
<dbReference type="GO" id="GO:0005886">
    <property type="term" value="C:plasma membrane"/>
    <property type="evidence" value="ECO:0007669"/>
    <property type="project" value="UniProtKB-SubCell"/>
</dbReference>
<feature type="domain" description="DUF202" evidence="7">
    <location>
        <begin position="14"/>
        <end position="80"/>
    </location>
</feature>